<dbReference type="Proteomes" id="UP000037035">
    <property type="component" value="Unassembled WGS sequence"/>
</dbReference>
<organism evidence="3 4">
    <name type="scientific">Puccinia sorghi</name>
    <dbReference type="NCBI Taxonomy" id="27349"/>
    <lineage>
        <taxon>Eukaryota</taxon>
        <taxon>Fungi</taxon>
        <taxon>Dikarya</taxon>
        <taxon>Basidiomycota</taxon>
        <taxon>Pucciniomycotina</taxon>
        <taxon>Pucciniomycetes</taxon>
        <taxon>Pucciniales</taxon>
        <taxon>Pucciniaceae</taxon>
        <taxon>Puccinia</taxon>
    </lineage>
</organism>
<gene>
    <name evidence="3" type="ORF">VP01_1967g3</name>
</gene>
<dbReference type="VEuPathDB" id="FungiDB:VP01_1967g3"/>
<feature type="transmembrane region" description="Helical" evidence="2">
    <location>
        <begin position="161"/>
        <end position="181"/>
    </location>
</feature>
<proteinExistence type="predicted"/>
<accession>A0A0L6VBU1</accession>
<name>A0A0L6VBU1_9BASI</name>
<evidence type="ECO:0000313" key="3">
    <source>
        <dbReference type="EMBL" id="KNZ58251.1"/>
    </source>
</evidence>
<evidence type="ECO:0000256" key="1">
    <source>
        <dbReference type="SAM" id="MobiDB-lite"/>
    </source>
</evidence>
<keyword evidence="2" id="KW-1133">Transmembrane helix</keyword>
<evidence type="ECO:0000256" key="2">
    <source>
        <dbReference type="SAM" id="Phobius"/>
    </source>
</evidence>
<protein>
    <submittedName>
        <fullName evidence="3">Uncharacterized protein</fullName>
    </submittedName>
</protein>
<sequence>MYSSRTTVEGTLLLFQVAQCDVPSHRLKKNVLYPSKNKENKIKSSMPTQKIRKNIRGDPNHHCSTGPSGKLLIRNLLSYYFCLFFFPYLHILGDQSNQTLSTHPELTTRFLSSRVSTSIMVLCKVTRGACQLPFMPRNWDRLFTPFDAPHGANLVLGKADASLNLFVGFYLVSFMLFYLLLPKCGGRKLLQSALSLVTKLYSLLLPVLSDSIFSSKTFNNSVKLSKKNLILYQSLWTHLISIFFCPHSKYHLPFSIYEASPDSFKDNKLKNNNPLSLPLLNLTACCAPINIVSSSGMLQSLLIILSYHCYVSVPLSPSDCLILFLFSVVASATLEVFHFRCELPFIDAHSRGVNGCSRPFYASEGIEAPSNGCQLVLMPVTQNGAWMRPFRGTCLHHRQTQTFGEPVQAFQQSSPIERGWSQCYWEQSAHCAADVAKRNPHLTLTPGHLGQQPLKPLGSEVAHPLWPNSTNHQSTTHTT</sequence>
<evidence type="ECO:0000313" key="4">
    <source>
        <dbReference type="Proteomes" id="UP000037035"/>
    </source>
</evidence>
<keyword evidence="2" id="KW-0472">Membrane</keyword>
<keyword evidence="4" id="KW-1185">Reference proteome</keyword>
<keyword evidence="2" id="KW-0812">Transmembrane</keyword>
<dbReference type="AlphaFoldDB" id="A0A0L6VBU1"/>
<feature type="region of interest" description="Disordered" evidence="1">
    <location>
        <begin position="443"/>
        <end position="479"/>
    </location>
</feature>
<reference evidence="3 4" key="1">
    <citation type="submission" date="2015-08" db="EMBL/GenBank/DDBJ databases">
        <title>Next Generation Sequencing and Analysis of the Genome of Puccinia sorghi L Schw, the Causal Agent of Maize Common Rust.</title>
        <authorList>
            <person name="Rochi L."/>
            <person name="Burguener G."/>
            <person name="Darino M."/>
            <person name="Turjanski A."/>
            <person name="Kreff E."/>
            <person name="Dieguez M.J."/>
            <person name="Sacco F."/>
        </authorList>
    </citation>
    <scope>NUCLEOTIDE SEQUENCE [LARGE SCALE GENOMIC DNA]</scope>
    <source>
        <strain evidence="3 4">RO10H11247</strain>
    </source>
</reference>
<feature type="compositionally biased region" description="Low complexity" evidence="1">
    <location>
        <begin position="468"/>
        <end position="479"/>
    </location>
</feature>
<feature type="transmembrane region" description="Helical" evidence="2">
    <location>
        <begin position="76"/>
        <end position="93"/>
    </location>
</feature>
<dbReference type="EMBL" id="LAVV01006800">
    <property type="protein sequence ID" value="KNZ58251.1"/>
    <property type="molecule type" value="Genomic_DNA"/>
</dbReference>
<comment type="caution">
    <text evidence="3">The sequence shown here is derived from an EMBL/GenBank/DDBJ whole genome shotgun (WGS) entry which is preliminary data.</text>
</comment>